<dbReference type="Proteomes" id="UP000820818">
    <property type="component" value="Linkage Group LG5"/>
</dbReference>
<sequence length="414" mass="46492">MDHVEELMNNMVHFRESVNVNGTVDSAQMNFSQSPVIDTIKVLYNSSEGFVRPKEIERSSTSQWCFINGRDWDEFSRQVWRYSSPEHIVFCNINVGNDSINGVVVEDILRKNASFLVIQGTKSFSAIEVINNFTTNTPLGLLTLHFMVGEIDSTEKRERAAFHRIGADRRSRVGFVNFTGPLLIGDAEVDSLTDLLIKNLLITSGQQPVLPSIEVDVLDVPGNIDCPDINGRNLDDLLHADKGDTHIVLDRVRISDDLVINNLVMGNGSFNSVEIITLIGSTRCLLKIRNIELRAINGQNLSDFVQIAGTCDIQSITGPMDIQHVTVENYLKIEDHVLNGCNPIEYLNVTEFARFDSLSIRNGSLLLDQPSENNPDLASPTMTSTPYRSTFHVHDIHDRRNHIYEAAMKKNHHH</sequence>
<accession>A0AAD5LAA5</accession>
<organism evidence="1 2">
    <name type="scientific">Daphnia sinensis</name>
    <dbReference type="NCBI Taxonomy" id="1820382"/>
    <lineage>
        <taxon>Eukaryota</taxon>
        <taxon>Metazoa</taxon>
        <taxon>Ecdysozoa</taxon>
        <taxon>Arthropoda</taxon>
        <taxon>Crustacea</taxon>
        <taxon>Branchiopoda</taxon>
        <taxon>Diplostraca</taxon>
        <taxon>Cladocera</taxon>
        <taxon>Anomopoda</taxon>
        <taxon>Daphniidae</taxon>
        <taxon>Daphnia</taxon>
        <taxon>Daphnia similis group</taxon>
    </lineage>
</organism>
<dbReference type="EMBL" id="WJBH02000005">
    <property type="protein sequence ID" value="KAI9558245.1"/>
    <property type="molecule type" value="Genomic_DNA"/>
</dbReference>
<proteinExistence type="predicted"/>
<evidence type="ECO:0000313" key="2">
    <source>
        <dbReference type="Proteomes" id="UP000820818"/>
    </source>
</evidence>
<comment type="caution">
    <text evidence="1">The sequence shown here is derived from an EMBL/GenBank/DDBJ whole genome shotgun (WGS) entry which is preliminary data.</text>
</comment>
<evidence type="ECO:0000313" key="1">
    <source>
        <dbReference type="EMBL" id="KAI9558245.1"/>
    </source>
</evidence>
<reference evidence="1 2" key="1">
    <citation type="submission" date="2022-05" db="EMBL/GenBank/DDBJ databases">
        <title>A multi-omics perspective on studying reproductive biology in Daphnia sinensis.</title>
        <authorList>
            <person name="Jia J."/>
        </authorList>
    </citation>
    <scope>NUCLEOTIDE SEQUENCE [LARGE SCALE GENOMIC DNA]</scope>
    <source>
        <strain evidence="1 2">WSL</strain>
    </source>
</reference>
<protein>
    <submittedName>
        <fullName evidence="1">Uncharacterized protein</fullName>
    </submittedName>
</protein>
<name>A0AAD5LAA5_9CRUS</name>
<keyword evidence="2" id="KW-1185">Reference proteome</keyword>
<dbReference type="AlphaFoldDB" id="A0AAD5LAA5"/>
<gene>
    <name evidence="1" type="ORF">GHT06_014998</name>
</gene>